<comment type="domain">
    <text evidence="8">The last Arg residue of the ACP-binding site is essential for the weak association between ACP/AcpP and FabH.</text>
</comment>
<organism evidence="11 12">
    <name type="scientific">Xanthomonas hawaiiensis</name>
    <dbReference type="NCBI Taxonomy" id="3003247"/>
    <lineage>
        <taxon>Bacteria</taxon>
        <taxon>Pseudomonadati</taxon>
        <taxon>Pseudomonadota</taxon>
        <taxon>Gammaproteobacteria</taxon>
        <taxon>Lysobacterales</taxon>
        <taxon>Lysobacteraceae</taxon>
        <taxon>Xanthomonas</taxon>
    </lineage>
</organism>
<keyword evidence="2 8" id="KW-0444">Lipid biosynthesis</keyword>
<comment type="pathway">
    <text evidence="8">Lipid metabolism; fatty acid biosynthesis.</text>
</comment>
<evidence type="ECO:0000256" key="4">
    <source>
        <dbReference type="ARBA" id="ARBA00022832"/>
    </source>
</evidence>
<feature type="active site" evidence="8">
    <location>
        <position position="254"/>
    </location>
</feature>
<dbReference type="CDD" id="cd00830">
    <property type="entry name" value="KAS_III"/>
    <property type="match status" value="1"/>
</dbReference>
<name>A0ABU2I7G4_9XANT</name>
<dbReference type="NCBIfam" id="NF006829">
    <property type="entry name" value="PRK09352.1"/>
    <property type="match status" value="1"/>
</dbReference>
<evidence type="ECO:0000313" key="11">
    <source>
        <dbReference type="EMBL" id="MDS9994080.1"/>
    </source>
</evidence>
<keyword evidence="12" id="KW-1185">Reference proteome</keyword>
<dbReference type="Proteomes" id="UP001260534">
    <property type="component" value="Unassembled WGS sequence"/>
</dbReference>
<dbReference type="Gene3D" id="3.40.47.10">
    <property type="match status" value="1"/>
</dbReference>
<evidence type="ECO:0000256" key="7">
    <source>
        <dbReference type="ARBA" id="ARBA00023268"/>
    </source>
</evidence>
<feature type="domain" description="Beta-ketoacyl-[acyl-carrier-protein] synthase III N-terminal" evidence="10">
    <location>
        <begin position="110"/>
        <end position="187"/>
    </location>
</feature>
<keyword evidence="4 8" id="KW-0276">Fatty acid metabolism</keyword>
<dbReference type="InterPro" id="IPR013747">
    <property type="entry name" value="ACP_syn_III_C"/>
</dbReference>
<comment type="subunit">
    <text evidence="8">Homodimer.</text>
</comment>
<dbReference type="SUPFAM" id="SSF53901">
    <property type="entry name" value="Thiolase-like"/>
    <property type="match status" value="1"/>
</dbReference>
<dbReference type="InterPro" id="IPR016039">
    <property type="entry name" value="Thiolase-like"/>
</dbReference>
<comment type="caution">
    <text evidence="11">The sequence shown here is derived from an EMBL/GenBank/DDBJ whole genome shotgun (WGS) entry which is preliminary data.</text>
</comment>
<evidence type="ECO:0000313" key="12">
    <source>
        <dbReference type="Proteomes" id="UP001260534"/>
    </source>
</evidence>
<feature type="active site" evidence="8">
    <location>
        <position position="116"/>
    </location>
</feature>
<sequence>MSKRIYSRIAGTGSYLPEKVLTNDDLSQMVDTSDEWIRSRTGIRERHIAAPGQTAGDLGYEAALKAIEAAGIDAAELDMIVVGTTTPDLIFPSTACLIQARLGVVGCPALDVNAACSGFVYALSVADKFIRSGDAKTVLVIGTETLSRIVDWTERTTCVLFGDGAGAVVLRADEDTGILSTHLHADGSKKELLWNPVGIATGLGDGTGDPAAGGIQMKGSEVFKYAVKALDAVVDETLEANGLDKHDLDWLIPHQANLRIIEATAKRLDLPMEQVVVTVDIHGNTSSASVPMALDVAVRSGRVQRGQLLLLEAFGGGFTWGSALLRY</sequence>
<comment type="catalytic activity">
    <reaction evidence="8">
        <text>malonyl-[ACP] + acetyl-CoA + H(+) = 3-oxobutanoyl-[ACP] + CO2 + CoA</text>
        <dbReference type="Rhea" id="RHEA:12080"/>
        <dbReference type="Rhea" id="RHEA-COMP:9623"/>
        <dbReference type="Rhea" id="RHEA-COMP:9625"/>
        <dbReference type="ChEBI" id="CHEBI:15378"/>
        <dbReference type="ChEBI" id="CHEBI:16526"/>
        <dbReference type="ChEBI" id="CHEBI:57287"/>
        <dbReference type="ChEBI" id="CHEBI:57288"/>
        <dbReference type="ChEBI" id="CHEBI:78449"/>
        <dbReference type="ChEBI" id="CHEBI:78450"/>
        <dbReference type="EC" id="2.3.1.180"/>
    </reaction>
</comment>
<keyword evidence="5 8" id="KW-0443">Lipid metabolism</keyword>
<dbReference type="PANTHER" id="PTHR43091">
    <property type="entry name" value="3-OXOACYL-[ACYL-CARRIER-PROTEIN] SYNTHASE"/>
    <property type="match status" value="1"/>
</dbReference>
<evidence type="ECO:0000256" key="6">
    <source>
        <dbReference type="ARBA" id="ARBA00023160"/>
    </source>
</evidence>
<protein>
    <recommendedName>
        <fullName evidence="8">Beta-ketoacyl-[acyl-carrier-protein] synthase III</fullName>
        <shortName evidence="8">Beta-ketoacyl-ACP synthase III</shortName>
        <shortName evidence="8">KAS III</shortName>
        <ecNumber evidence="8">2.3.1.180</ecNumber>
    </recommendedName>
    <alternativeName>
        <fullName evidence="8">3-oxoacyl-[acyl-carrier-protein] synthase 3</fullName>
    </alternativeName>
    <alternativeName>
        <fullName evidence="8">3-oxoacyl-[acyl-carrier-protein] synthase III</fullName>
    </alternativeName>
</protein>
<evidence type="ECO:0000259" key="10">
    <source>
        <dbReference type="Pfam" id="PF08545"/>
    </source>
</evidence>
<feature type="region of interest" description="ACP-binding" evidence="8">
    <location>
        <begin position="255"/>
        <end position="259"/>
    </location>
</feature>
<gene>
    <name evidence="8" type="primary">fabH</name>
    <name evidence="11" type="ORF">PNQ69_15035</name>
</gene>
<dbReference type="PANTHER" id="PTHR43091:SF1">
    <property type="entry name" value="BETA-KETOACYL-[ACYL-CARRIER-PROTEIN] SYNTHASE III, CHLOROPLASTIC"/>
    <property type="match status" value="1"/>
</dbReference>
<dbReference type="InterPro" id="IPR013751">
    <property type="entry name" value="ACP_syn_III_N"/>
</dbReference>
<dbReference type="Pfam" id="PF08541">
    <property type="entry name" value="ACP_syn_III_C"/>
    <property type="match status" value="1"/>
</dbReference>
<dbReference type="RefSeq" id="WP_017917506.1">
    <property type="nucleotide sequence ID" value="NZ_CP115873.1"/>
</dbReference>
<dbReference type="HAMAP" id="MF_01815">
    <property type="entry name" value="FabH"/>
    <property type="match status" value="1"/>
</dbReference>
<evidence type="ECO:0000259" key="9">
    <source>
        <dbReference type="Pfam" id="PF08541"/>
    </source>
</evidence>
<evidence type="ECO:0000256" key="1">
    <source>
        <dbReference type="ARBA" id="ARBA00008642"/>
    </source>
</evidence>
<evidence type="ECO:0000256" key="8">
    <source>
        <dbReference type="HAMAP-Rule" id="MF_01815"/>
    </source>
</evidence>
<comment type="function">
    <text evidence="8">Catalyzes the condensation reaction of fatty acid synthesis by the addition to an acyl acceptor of two carbons from malonyl-ACP. Catalyzes the first condensation reaction which initiates fatty acid synthesis and may therefore play a role in governing the total rate of fatty acid production. Possesses both acetoacetyl-ACP synthase and acetyl transacylase activities. Its substrate specificity determines the biosynthesis of branched-chain and/or straight-chain of fatty acids.</text>
</comment>
<keyword evidence="6 8" id="KW-0275">Fatty acid biosynthesis</keyword>
<dbReference type="EC" id="2.3.1.180" evidence="8"/>
<proteinExistence type="inferred from homology"/>
<keyword evidence="8" id="KW-0012">Acyltransferase</keyword>
<evidence type="ECO:0000256" key="5">
    <source>
        <dbReference type="ARBA" id="ARBA00023098"/>
    </source>
</evidence>
<comment type="subcellular location">
    <subcellularLocation>
        <location evidence="8">Cytoplasm</location>
    </subcellularLocation>
</comment>
<comment type="similarity">
    <text evidence="1 8">Belongs to the thiolase-like superfamily. FabH family.</text>
</comment>
<keyword evidence="8" id="KW-0963">Cytoplasm</keyword>
<dbReference type="NCBIfam" id="TIGR00747">
    <property type="entry name" value="fabH"/>
    <property type="match status" value="1"/>
</dbReference>
<keyword evidence="3 8" id="KW-0808">Transferase</keyword>
<feature type="domain" description="Beta-ketoacyl-[acyl-carrier-protein] synthase III C-terminal" evidence="9">
    <location>
        <begin position="238"/>
        <end position="327"/>
    </location>
</feature>
<evidence type="ECO:0000256" key="3">
    <source>
        <dbReference type="ARBA" id="ARBA00022679"/>
    </source>
</evidence>
<dbReference type="InterPro" id="IPR004655">
    <property type="entry name" value="FabH"/>
</dbReference>
<reference evidence="11 12" key="1">
    <citation type="submission" date="2023-01" db="EMBL/GenBank/DDBJ databases">
        <title>Xanthomonas hawaiianensis sp. nov. isolated from Araceae family in Hawaii.</title>
        <authorList>
            <person name="Chunag S.-C."/>
            <person name="Dobhal S."/>
            <person name="Alvarez A."/>
            <person name="Arif M."/>
        </authorList>
    </citation>
    <scope>NUCLEOTIDE SEQUENCE [LARGE SCALE GENOMIC DNA]</scope>
    <source>
        <strain evidence="11 12">A2111</strain>
    </source>
</reference>
<dbReference type="Pfam" id="PF08545">
    <property type="entry name" value="ACP_syn_III"/>
    <property type="match status" value="1"/>
</dbReference>
<accession>A0ABU2I7G4</accession>
<evidence type="ECO:0000256" key="2">
    <source>
        <dbReference type="ARBA" id="ARBA00022516"/>
    </source>
</evidence>
<feature type="active site" evidence="8">
    <location>
        <position position="284"/>
    </location>
</feature>
<dbReference type="EMBL" id="JAQMHB010000001">
    <property type="protein sequence ID" value="MDS9994080.1"/>
    <property type="molecule type" value="Genomic_DNA"/>
</dbReference>
<keyword evidence="7 8" id="KW-0511">Multifunctional enzyme</keyword>